<dbReference type="AlphaFoldDB" id="A0A918I7F7"/>
<evidence type="ECO:0000256" key="1">
    <source>
        <dbReference type="SAM" id="MobiDB-lite"/>
    </source>
</evidence>
<gene>
    <name evidence="2" type="ORF">GCM10010260_14070</name>
</gene>
<accession>A0A918I7F7</accession>
<evidence type="ECO:0000313" key="2">
    <source>
        <dbReference type="EMBL" id="GGU82624.1"/>
    </source>
</evidence>
<dbReference type="EMBL" id="BMTD01000002">
    <property type="protein sequence ID" value="GGU82624.1"/>
    <property type="molecule type" value="Genomic_DNA"/>
</dbReference>
<evidence type="ECO:0000313" key="3">
    <source>
        <dbReference type="Proteomes" id="UP000618795"/>
    </source>
</evidence>
<keyword evidence="3" id="KW-1185">Reference proteome</keyword>
<feature type="region of interest" description="Disordered" evidence="1">
    <location>
        <begin position="32"/>
        <end position="52"/>
    </location>
</feature>
<sequence>MVTHDSASANKAPRLATIRAGRIAVKANAGARPLPTPLADTELRGVEPSDHPPAYCVARDGVRMYGATPGRANGEFARYSVSRGRTCADK</sequence>
<protein>
    <submittedName>
        <fullName evidence="2">Uncharacterized protein</fullName>
    </submittedName>
</protein>
<name>A0A918I7F7_9ACTN</name>
<proteinExistence type="predicted"/>
<organism evidence="2 3">
    <name type="scientific">Streptomyces filipinensis</name>
    <dbReference type="NCBI Taxonomy" id="66887"/>
    <lineage>
        <taxon>Bacteria</taxon>
        <taxon>Bacillati</taxon>
        <taxon>Actinomycetota</taxon>
        <taxon>Actinomycetes</taxon>
        <taxon>Kitasatosporales</taxon>
        <taxon>Streptomycetaceae</taxon>
        <taxon>Streptomyces</taxon>
    </lineage>
</organism>
<feature type="compositionally biased region" description="Basic and acidic residues" evidence="1">
    <location>
        <begin position="41"/>
        <end position="50"/>
    </location>
</feature>
<reference evidence="2" key="2">
    <citation type="submission" date="2020-09" db="EMBL/GenBank/DDBJ databases">
        <authorList>
            <person name="Sun Q."/>
            <person name="Ohkuma M."/>
        </authorList>
    </citation>
    <scope>NUCLEOTIDE SEQUENCE</scope>
    <source>
        <strain evidence="2">JCM 4369</strain>
    </source>
</reference>
<comment type="caution">
    <text evidence="2">The sequence shown here is derived from an EMBL/GenBank/DDBJ whole genome shotgun (WGS) entry which is preliminary data.</text>
</comment>
<dbReference type="Proteomes" id="UP000618795">
    <property type="component" value="Unassembled WGS sequence"/>
</dbReference>
<reference evidence="2" key="1">
    <citation type="journal article" date="2014" name="Int. J. Syst. Evol. Microbiol.">
        <title>Complete genome sequence of Corynebacterium casei LMG S-19264T (=DSM 44701T), isolated from a smear-ripened cheese.</title>
        <authorList>
            <consortium name="US DOE Joint Genome Institute (JGI-PGF)"/>
            <person name="Walter F."/>
            <person name="Albersmeier A."/>
            <person name="Kalinowski J."/>
            <person name="Ruckert C."/>
        </authorList>
    </citation>
    <scope>NUCLEOTIDE SEQUENCE</scope>
    <source>
        <strain evidence="2">JCM 4369</strain>
    </source>
</reference>